<evidence type="ECO:0000256" key="2">
    <source>
        <dbReference type="ARBA" id="ARBA00023002"/>
    </source>
</evidence>
<reference evidence="4" key="2">
    <citation type="submission" date="2023-01" db="EMBL/GenBank/DDBJ databases">
        <title>Draft genome sequence of Agaribacter marinus strain NBRC 110023.</title>
        <authorList>
            <person name="Sun Q."/>
            <person name="Mori K."/>
        </authorList>
    </citation>
    <scope>NUCLEOTIDE SEQUENCE</scope>
    <source>
        <strain evidence="4">NBRC 110023</strain>
    </source>
</reference>
<dbReference type="InterPro" id="IPR002347">
    <property type="entry name" value="SDR_fam"/>
</dbReference>
<gene>
    <name evidence="4" type="ORF">GCM10007852_30750</name>
</gene>
<dbReference type="RefSeq" id="WP_284218542.1">
    <property type="nucleotide sequence ID" value="NZ_BSOT01000007.1"/>
</dbReference>
<accession>A0AA37WJG1</accession>
<dbReference type="PANTHER" id="PTHR44196">
    <property type="entry name" value="DEHYDROGENASE/REDUCTASE SDR FAMILY MEMBER 7B"/>
    <property type="match status" value="1"/>
</dbReference>
<keyword evidence="2" id="KW-0560">Oxidoreductase</keyword>
<protein>
    <submittedName>
        <fullName evidence="4">Oxidoreductase</fullName>
    </submittedName>
</protein>
<reference evidence="4" key="1">
    <citation type="journal article" date="2014" name="Int. J. Syst. Evol. Microbiol.">
        <title>Complete genome sequence of Corynebacterium casei LMG S-19264T (=DSM 44701T), isolated from a smear-ripened cheese.</title>
        <authorList>
            <consortium name="US DOE Joint Genome Institute (JGI-PGF)"/>
            <person name="Walter F."/>
            <person name="Albersmeier A."/>
            <person name="Kalinowski J."/>
            <person name="Ruckert C."/>
        </authorList>
    </citation>
    <scope>NUCLEOTIDE SEQUENCE</scope>
    <source>
        <strain evidence="4">NBRC 110023</strain>
    </source>
</reference>
<keyword evidence="5" id="KW-1185">Reference proteome</keyword>
<proteinExistence type="inferred from homology"/>
<dbReference type="Proteomes" id="UP001156601">
    <property type="component" value="Unassembled WGS sequence"/>
</dbReference>
<dbReference type="GO" id="GO:0016491">
    <property type="term" value="F:oxidoreductase activity"/>
    <property type="evidence" value="ECO:0007669"/>
    <property type="project" value="UniProtKB-KW"/>
</dbReference>
<evidence type="ECO:0000313" key="4">
    <source>
        <dbReference type="EMBL" id="GLR72167.1"/>
    </source>
</evidence>
<dbReference type="EMBL" id="BSOT01000007">
    <property type="protein sequence ID" value="GLR72167.1"/>
    <property type="molecule type" value="Genomic_DNA"/>
</dbReference>
<organism evidence="4 5">
    <name type="scientific">Agaribacter marinus</name>
    <dbReference type="NCBI Taxonomy" id="1431249"/>
    <lineage>
        <taxon>Bacteria</taxon>
        <taxon>Pseudomonadati</taxon>
        <taxon>Pseudomonadota</taxon>
        <taxon>Gammaproteobacteria</taxon>
        <taxon>Alteromonadales</taxon>
        <taxon>Alteromonadaceae</taxon>
        <taxon>Agaribacter</taxon>
    </lineage>
</organism>
<evidence type="ECO:0000256" key="3">
    <source>
        <dbReference type="RuleBase" id="RU000363"/>
    </source>
</evidence>
<dbReference type="AlphaFoldDB" id="A0AA37WJG1"/>
<dbReference type="PANTHER" id="PTHR44196:SF1">
    <property type="entry name" value="DEHYDROGENASE_REDUCTASE SDR FAMILY MEMBER 7B"/>
    <property type="match status" value="1"/>
</dbReference>
<dbReference type="InterPro" id="IPR020904">
    <property type="entry name" value="Sc_DH/Rdtase_CS"/>
</dbReference>
<dbReference type="PROSITE" id="PS00061">
    <property type="entry name" value="ADH_SHORT"/>
    <property type="match status" value="1"/>
</dbReference>
<comment type="similarity">
    <text evidence="1 3">Belongs to the short-chain dehydrogenases/reductases (SDR) family.</text>
</comment>
<dbReference type="PRINTS" id="PR00080">
    <property type="entry name" value="SDRFAMILY"/>
</dbReference>
<evidence type="ECO:0000313" key="5">
    <source>
        <dbReference type="Proteomes" id="UP001156601"/>
    </source>
</evidence>
<dbReference type="GO" id="GO:0016020">
    <property type="term" value="C:membrane"/>
    <property type="evidence" value="ECO:0007669"/>
    <property type="project" value="TreeGrafter"/>
</dbReference>
<dbReference type="Gene3D" id="3.40.50.720">
    <property type="entry name" value="NAD(P)-binding Rossmann-like Domain"/>
    <property type="match status" value="1"/>
</dbReference>
<dbReference type="SUPFAM" id="SSF51735">
    <property type="entry name" value="NAD(P)-binding Rossmann-fold domains"/>
    <property type="match status" value="1"/>
</dbReference>
<dbReference type="Pfam" id="PF00106">
    <property type="entry name" value="adh_short"/>
    <property type="match status" value="1"/>
</dbReference>
<dbReference type="InterPro" id="IPR036291">
    <property type="entry name" value="NAD(P)-bd_dom_sf"/>
</dbReference>
<dbReference type="PRINTS" id="PR00081">
    <property type="entry name" value="GDHRDH"/>
</dbReference>
<name>A0AA37WJG1_9ALTE</name>
<sequence>MQLINKHILITGGTSGIGLKIIEKLYPQNIVYVIARNATKIDALRQRFPKLKAYHADLANSISLYNAIKTLQSDTKTLDILINNAAIQHANQLTDKHCSVDAMHEEISVNFATICSLCFWCLPMLASQQTSIILNVNSGLGLVPKGSSAVYCATKSALNSFSLSLRHQLTDTSVKVLQAFLPMVKTPMTEGRGSNKISADSAASAIIKGIENLTLDNDIGKVKLLRILSRLSPSMALRIMRKY</sequence>
<comment type="caution">
    <text evidence="4">The sequence shown here is derived from an EMBL/GenBank/DDBJ whole genome shotgun (WGS) entry which is preliminary data.</text>
</comment>
<evidence type="ECO:0000256" key="1">
    <source>
        <dbReference type="ARBA" id="ARBA00006484"/>
    </source>
</evidence>